<keyword evidence="5" id="KW-1185">Reference proteome</keyword>
<accession>A0ABQ3URV4</accession>
<feature type="transmembrane region" description="Helical" evidence="2">
    <location>
        <begin position="652"/>
        <end position="674"/>
    </location>
</feature>
<dbReference type="NCBIfam" id="TIGR01760">
    <property type="entry name" value="tape_meas_TP901"/>
    <property type="match status" value="1"/>
</dbReference>
<dbReference type="Pfam" id="PF10145">
    <property type="entry name" value="PhageMin_Tail"/>
    <property type="match status" value="1"/>
</dbReference>
<keyword evidence="2" id="KW-0472">Membrane</keyword>
<sequence>MANNASVGLRVFLQDDATSGLAKFATGLIDTRAVMTNLVSASMDFSEALLELGSVVIGTNDILSKFRTTVAGIRTNMNNTGQSFQDFGEIAIGTGDIMTDMGKKALTAMDDMKELDASMLATVAVAKDLTTAETATGDATEGAGNKTKSTGASLFMLAMAFQQTSQTLMQLNTTLDNAVISSGNLEDAFIRAQIATKATGTDVQTLNDAIVRLSDQGMFSTQQVSDGFQQLGERGYNTAQIVNDNLGVAIMNLAEITKTDMVTSADLMTTALHDFGATAQDSTRYASALSYAFFNGIPDVNGLMSALQRLGPSASSLHIPFEDVMSSLIYLSQHGMPDVSQAGTALNYMMAALSAPSSTAASTLKALGVSMYDMKGHLKDLPTMVSDLFAALAKQPDSQAAVDLRSILNIRSGQAGKVMGANPNIKADLQQGAKNVKNAEDTNYLGQSVDKIRGDFNQSFARLQSTWNSTWSLLLLPVVQWLTPILNSLNTFVSTLGKANPSTKEFVAIMALILIVAVPIIGVVLGIAAGFIMLIAVIGWIPLVIAGIVVLVGIAAAAVIAWWGPISGFFVGLWNGIKSVTASVIAWFHNAWAVVVQWFIGVWGGTVHAVQSVANGVKSAWSSTVSWLSGIWHGIQGAWNTSIHAIGNALKAVWGGIVTALGMYVHMMVAYFMLPVTAMQWLYNHNYYVQRFVDMVVGGFKWLGQQTVIIWNNFLGWLSGTAFPALKSAFAAVVGFLYIVFVKPFVDSFNFVWHWVQVGWNAAVGWINGTGIPLLKAAWGIVVSGINALFVNPARDAMGKITGAIMWAWNGAVGAFNWLKNWFASWAPGFINSVGQYLGGFGHRIYQSLVQPFVDVGHMLYTSGLNFINMLAKGITDNIPRLIGAVSGAAKAVWSFLGFHSPTKEGPLSDSDQYMPNMMKMMATGITKNTHLVTGAVSHVANGIATGINTPTVARLNSVGGQGQQGQVTNIALNVDGKTVGTAVFNHLTGQMQLNGLNRQGR</sequence>
<feature type="transmembrane region" description="Helical" evidence="2">
    <location>
        <begin position="721"/>
        <end position="741"/>
    </location>
</feature>
<feature type="domain" description="Phage tail tape measure protein" evidence="3">
    <location>
        <begin position="208"/>
        <end position="401"/>
    </location>
</feature>
<keyword evidence="2" id="KW-1133">Transmembrane helix</keyword>
<protein>
    <recommendedName>
        <fullName evidence="3">Phage tail tape measure protein domain-containing protein</fullName>
    </recommendedName>
</protein>
<proteinExistence type="predicted"/>
<evidence type="ECO:0000313" key="4">
    <source>
        <dbReference type="EMBL" id="GHO55528.1"/>
    </source>
</evidence>
<evidence type="ECO:0000256" key="1">
    <source>
        <dbReference type="ARBA" id="ARBA00022612"/>
    </source>
</evidence>
<comment type="caution">
    <text evidence="4">The sequence shown here is derived from an EMBL/GenBank/DDBJ whole genome shotgun (WGS) entry which is preliminary data.</text>
</comment>
<evidence type="ECO:0000259" key="3">
    <source>
        <dbReference type="Pfam" id="PF10145"/>
    </source>
</evidence>
<keyword evidence="1" id="KW-1188">Viral release from host cell</keyword>
<evidence type="ECO:0000256" key="2">
    <source>
        <dbReference type="SAM" id="Phobius"/>
    </source>
</evidence>
<dbReference type="Proteomes" id="UP000654345">
    <property type="component" value="Unassembled WGS sequence"/>
</dbReference>
<evidence type="ECO:0000313" key="5">
    <source>
        <dbReference type="Proteomes" id="UP000654345"/>
    </source>
</evidence>
<organism evidence="4 5">
    <name type="scientific">Ktedonobacter robiniae</name>
    <dbReference type="NCBI Taxonomy" id="2778365"/>
    <lineage>
        <taxon>Bacteria</taxon>
        <taxon>Bacillati</taxon>
        <taxon>Chloroflexota</taxon>
        <taxon>Ktedonobacteria</taxon>
        <taxon>Ktedonobacterales</taxon>
        <taxon>Ktedonobacteraceae</taxon>
        <taxon>Ktedonobacter</taxon>
    </lineage>
</organism>
<keyword evidence="2" id="KW-0812">Transmembrane</keyword>
<dbReference type="EMBL" id="BNJG01000001">
    <property type="protein sequence ID" value="GHO55528.1"/>
    <property type="molecule type" value="Genomic_DNA"/>
</dbReference>
<feature type="transmembrane region" description="Helical" evidence="2">
    <location>
        <begin position="584"/>
        <end position="603"/>
    </location>
</feature>
<name>A0ABQ3URV4_9CHLR</name>
<reference evidence="4 5" key="1">
    <citation type="journal article" date="2021" name="Int. J. Syst. Evol. Microbiol.">
        <title>Reticulibacter mediterranei gen. nov., sp. nov., within the new family Reticulibacteraceae fam. nov., and Ktedonospora formicarum gen. nov., sp. nov., Ktedonobacter robiniae sp. nov., Dictyobacter formicarum sp. nov. and Dictyobacter arantiisoli sp. nov., belonging to the class Ktedonobacteria.</title>
        <authorList>
            <person name="Yabe S."/>
            <person name="Zheng Y."/>
            <person name="Wang C.M."/>
            <person name="Sakai Y."/>
            <person name="Abe K."/>
            <person name="Yokota A."/>
            <person name="Donadio S."/>
            <person name="Cavaletti L."/>
            <person name="Monciardini P."/>
        </authorList>
    </citation>
    <scope>NUCLEOTIDE SEQUENCE [LARGE SCALE GENOMIC DNA]</scope>
    <source>
        <strain evidence="4 5">SOSP1-30</strain>
    </source>
</reference>
<dbReference type="RefSeq" id="WP_201372105.1">
    <property type="nucleotide sequence ID" value="NZ_BNJG01000001.1"/>
</dbReference>
<dbReference type="PANTHER" id="PTHR37813">
    <property type="entry name" value="FELS-2 PROPHAGE PROTEIN"/>
    <property type="match status" value="1"/>
</dbReference>
<feature type="transmembrane region" description="Helical" evidence="2">
    <location>
        <begin position="543"/>
        <end position="564"/>
    </location>
</feature>
<dbReference type="InterPro" id="IPR010090">
    <property type="entry name" value="Phage_tape_meas"/>
</dbReference>
<feature type="transmembrane region" description="Helical" evidence="2">
    <location>
        <begin position="506"/>
        <end position="536"/>
    </location>
</feature>
<gene>
    <name evidence="4" type="ORF">KSB_40030</name>
</gene>
<dbReference type="PANTHER" id="PTHR37813:SF1">
    <property type="entry name" value="FELS-2 PROPHAGE PROTEIN"/>
    <property type="match status" value="1"/>
</dbReference>